<dbReference type="RefSeq" id="WP_190543990.1">
    <property type="nucleotide sequence ID" value="NZ_CAWPNO010000057.1"/>
</dbReference>
<proteinExistence type="predicted"/>
<gene>
    <name evidence="3" type="ORF">H6G24_17115</name>
</gene>
<keyword evidence="4" id="KW-1185">Reference proteome</keyword>
<evidence type="ECO:0000256" key="1">
    <source>
        <dbReference type="SAM" id="MobiDB-lite"/>
    </source>
</evidence>
<evidence type="ECO:0000313" key="3">
    <source>
        <dbReference type="EMBL" id="MBD2197200.1"/>
    </source>
</evidence>
<dbReference type="EMBL" id="JACJQH010000025">
    <property type="protein sequence ID" value="MBD2197200.1"/>
    <property type="molecule type" value="Genomic_DNA"/>
</dbReference>
<dbReference type="Pfam" id="PF16734">
    <property type="entry name" value="Pilin_GH"/>
    <property type="match status" value="1"/>
</dbReference>
<feature type="region of interest" description="Disordered" evidence="1">
    <location>
        <begin position="42"/>
        <end position="65"/>
    </location>
</feature>
<accession>A0ABR8ACK3</accession>
<keyword evidence="2" id="KW-0472">Membrane</keyword>
<comment type="caution">
    <text evidence="3">The sequence shown here is derived from an EMBL/GenBank/DDBJ whole genome shotgun (WGS) entry which is preliminary data.</text>
</comment>
<feature type="transmembrane region" description="Helical" evidence="2">
    <location>
        <begin position="12"/>
        <end position="37"/>
    </location>
</feature>
<evidence type="ECO:0000256" key="2">
    <source>
        <dbReference type="SAM" id="Phobius"/>
    </source>
</evidence>
<sequence>MNSPQTNINLQPWQWILIGSGSTIILALAGFGLWNLVASKPASNSSSSSTAANTTTEKSQPNRLLGQWQQQDSTKFIFTPEGKLFVIAPNSNEATESSYQVNDQTKPNQLTISNSANPTPQIAIFELTSDNQLRMDNGVSANSSEFGSNTQSLQKVSDLASLPAGITVVNSANKAKEAEGKQYTGSMNRAQQAFFLENGQFAPDLDKLGLGINPSTEGYDYSVVVIDDKAAVQNIALAKIEGLHTYTGIAYLKKDAATGEAITLAKLCESTQPTHDLPPQPQLSQEDIQCPAGYVDVNN</sequence>
<feature type="compositionally biased region" description="Low complexity" evidence="1">
    <location>
        <begin position="42"/>
        <end position="59"/>
    </location>
</feature>
<dbReference type="InterPro" id="IPR031975">
    <property type="entry name" value="Pilin_GH"/>
</dbReference>
<keyword evidence="2" id="KW-1133">Transmembrane helix</keyword>
<name>A0ABR8ACK3_9CYAN</name>
<organism evidence="3 4">
    <name type="scientific">Calothrix parietina FACHB-288</name>
    <dbReference type="NCBI Taxonomy" id="2692896"/>
    <lineage>
        <taxon>Bacteria</taxon>
        <taxon>Bacillati</taxon>
        <taxon>Cyanobacteriota</taxon>
        <taxon>Cyanophyceae</taxon>
        <taxon>Nostocales</taxon>
        <taxon>Calotrichaceae</taxon>
        <taxon>Calothrix</taxon>
    </lineage>
</organism>
<dbReference type="Proteomes" id="UP000658514">
    <property type="component" value="Unassembled WGS sequence"/>
</dbReference>
<keyword evidence="2" id="KW-0812">Transmembrane</keyword>
<protein>
    <submittedName>
        <fullName evidence="3">Type IV pilin-like G/H family protein</fullName>
    </submittedName>
</protein>
<reference evidence="3 4" key="1">
    <citation type="journal article" date="2020" name="ISME J.">
        <title>Comparative genomics reveals insights into cyanobacterial evolution and habitat adaptation.</title>
        <authorList>
            <person name="Chen M.Y."/>
            <person name="Teng W.K."/>
            <person name="Zhao L."/>
            <person name="Hu C.X."/>
            <person name="Zhou Y.K."/>
            <person name="Han B.P."/>
            <person name="Song L.R."/>
            <person name="Shu W.S."/>
        </authorList>
    </citation>
    <scope>NUCLEOTIDE SEQUENCE [LARGE SCALE GENOMIC DNA]</scope>
    <source>
        <strain evidence="3 4">FACHB-288</strain>
    </source>
</reference>
<evidence type="ECO:0000313" key="4">
    <source>
        <dbReference type="Proteomes" id="UP000658514"/>
    </source>
</evidence>